<keyword evidence="1" id="KW-0547">Nucleotide-binding</keyword>
<evidence type="ECO:0000313" key="3">
    <source>
        <dbReference type="EMBL" id="EON65051.1"/>
    </source>
</evidence>
<dbReference type="OMA" id="CNPRTHS"/>
<gene>
    <name evidence="3" type="ORF">W97_04286</name>
</gene>
<dbReference type="STRING" id="1168221.R7YTQ5"/>
<dbReference type="SUPFAM" id="SSF56059">
    <property type="entry name" value="Glutathione synthetase ATP-binding domain-like"/>
    <property type="match status" value="1"/>
</dbReference>
<dbReference type="GO" id="GO:0046872">
    <property type="term" value="F:metal ion binding"/>
    <property type="evidence" value="ECO:0007669"/>
    <property type="project" value="InterPro"/>
</dbReference>
<dbReference type="OrthoDB" id="186626at2759"/>
<dbReference type="GO" id="GO:0005524">
    <property type="term" value="F:ATP binding"/>
    <property type="evidence" value="ECO:0007669"/>
    <property type="project" value="UniProtKB-UniRule"/>
</dbReference>
<reference evidence="4" key="1">
    <citation type="submission" date="2012-06" db="EMBL/GenBank/DDBJ databases">
        <title>The genome sequence of Coniosporium apollinis CBS 100218.</title>
        <authorList>
            <consortium name="The Broad Institute Genome Sequencing Platform"/>
            <person name="Cuomo C."/>
            <person name="Gorbushina A."/>
            <person name="Noack S."/>
            <person name="Walker B."/>
            <person name="Young S.K."/>
            <person name="Zeng Q."/>
            <person name="Gargeya S."/>
            <person name="Fitzgerald M."/>
            <person name="Haas B."/>
            <person name="Abouelleil A."/>
            <person name="Alvarado L."/>
            <person name="Arachchi H.M."/>
            <person name="Berlin A.M."/>
            <person name="Chapman S.B."/>
            <person name="Goldberg J."/>
            <person name="Griggs A."/>
            <person name="Gujja S."/>
            <person name="Hansen M."/>
            <person name="Howarth C."/>
            <person name="Imamovic A."/>
            <person name="Larimer J."/>
            <person name="McCowan C."/>
            <person name="Montmayeur A."/>
            <person name="Murphy C."/>
            <person name="Neiman D."/>
            <person name="Pearson M."/>
            <person name="Priest M."/>
            <person name="Roberts A."/>
            <person name="Saif S."/>
            <person name="Shea T."/>
            <person name="Sisk P."/>
            <person name="Sykes S."/>
            <person name="Wortman J."/>
            <person name="Nusbaum C."/>
            <person name="Birren B."/>
        </authorList>
    </citation>
    <scope>NUCLEOTIDE SEQUENCE [LARGE SCALE GENOMIC DNA]</scope>
    <source>
        <strain evidence="4">CBS 100218</strain>
    </source>
</reference>
<sequence length="506" mass="57027">MLTRTSPISHHYLQNLALILLSLFFLPLDTFILAISYALRRLLPTTAVPQPQTLPPTRRKTILVTGVGMTKGLTLARLFHLAGHRVIGADFEPGNPPALVCSRVSTALARFYRLTPPGAQEDSGPYISSLVDVIQRERVSLWVSCSGVASAISDAEAKEVVEKRTACRAIQFDVRQTETLHEKDRFIGRCRDLGLLVPETITVTSAEEIEKVLRERAGQGREFIMKSIALDDASRADMTLLPRPTEAETRKHVQGIRISASRPWILQEFIRGPEFCTHALVVKGEVKAFVACPSAELLMHYKAIPADSPLSRAMLAFTRRFADAGGRSFTGHLSFDFLVKEEDLGKKRPQEIRLYPIECNPRAHTAVALFSHEVKMVDGYLSLLGKSREETNGYQHTNGVNEEDGPVTPKRPYRYYWVGHDVVTLVLLPLSQLLRGKGGRGEFTEGFQVFLGHLLSWKDGTYEIWDPLPWWWLYHVYWPTQFLNSILTGRKWSRMNVSTTKMFGVE</sequence>
<keyword evidence="1" id="KW-0067">ATP-binding</keyword>
<dbReference type="HOGENOM" id="CLU_026180_1_0_1"/>
<dbReference type="Gene3D" id="3.30.470.20">
    <property type="entry name" value="ATP-grasp fold, B domain"/>
    <property type="match status" value="1"/>
</dbReference>
<feature type="domain" description="ATP-grasp" evidence="2">
    <location>
        <begin position="187"/>
        <end position="385"/>
    </location>
</feature>
<dbReference type="eggNOG" id="ENOG502RZZG">
    <property type="taxonomic scope" value="Eukaryota"/>
</dbReference>
<keyword evidence="4" id="KW-1185">Reference proteome</keyword>
<dbReference type="PROSITE" id="PS50975">
    <property type="entry name" value="ATP_GRASP"/>
    <property type="match status" value="1"/>
</dbReference>
<protein>
    <recommendedName>
        <fullName evidence="2">ATP-grasp domain-containing protein</fullName>
    </recommendedName>
</protein>
<evidence type="ECO:0000259" key="2">
    <source>
        <dbReference type="PROSITE" id="PS50975"/>
    </source>
</evidence>
<dbReference type="EMBL" id="JH767571">
    <property type="protein sequence ID" value="EON65051.1"/>
    <property type="molecule type" value="Genomic_DNA"/>
</dbReference>
<proteinExistence type="predicted"/>
<dbReference type="AlphaFoldDB" id="R7YTQ5"/>
<accession>R7YTQ5</accession>
<dbReference type="Proteomes" id="UP000016924">
    <property type="component" value="Unassembled WGS sequence"/>
</dbReference>
<dbReference type="Gene3D" id="3.40.50.20">
    <property type="match status" value="1"/>
</dbReference>
<dbReference type="GeneID" id="19901597"/>
<dbReference type="RefSeq" id="XP_007780368.1">
    <property type="nucleotide sequence ID" value="XM_007782178.1"/>
</dbReference>
<name>R7YTQ5_CONA1</name>
<evidence type="ECO:0000313" key="4">
    <source>
        <dbReference type="Proteomes" id="UP000016924"/>
    </source>
</evidence>
<evidence type="ECO:0000256" key="1">
    <source>
        <dbReference type="PROSITE-ProRule" id="PRU00409"/>
    </source>
</evidence>
<dbReference type="InterPro" id="IPR011761">
    <property type="entry name" value="ATP-grasp"/>
</dbReference>
<organism evidence="3 4">
    <name type="scientific">Coniosporium apollinis (strain CBS 100218)</name>
    <name type="common">Rock-inhabiting black yeast</name>
    <dbReference type="NCBI Taxonomy" id="1168221"/>
    <lineage>
        <taxon>Eukaryota</taxon>
        <taxon>Fungi</taxon>
        <taxon>Dikarya</taxon>
        <taxon>Ascomycota</taxon>
        <taxon>Pezizomycotina</taxon>
        <taxon>Dothideomycetes</taxon>
        <taxon>Dothideomycetes incertae sedis</taxon>
        <taxon>Coniosporium</taxon>
    </lineage>
</organism>